<reference evidence="3 4" key="1">
    <citation type="journal article" date="2012" name="J. Bacteriol.">
        <title>Genome Sequence of the Alkane-Degrading Bacterium Alcanivorax hongdengensis Type Strain A-11-3.</title>
        <authorList>
            <person name="Lai Q."/>
            <person name="Shao Z."/>
        </authorList>
    </citation>
    <scope>NUCLEOTIDE SEQUENCE [LARGE SCALE GENOMIC DNA]</scope>
    <source>
        <strain evidence="3 4">A-11-3</strain>
    </source>
</reference>
<dbReference type="RefSeq" id="WP_008927537.1">
    <property type="nucleotide sequence ID" value="NZ_AMRJ01000002.1"/>
</dbReference>
<keyword evidence="1" id="KW-0732">Signal</keyword>
<feature type="domain" description="SnoaL-like" evidence="2">
    <location>
        <begin position="68"/>
        <end position="155"/>
    </location>
</feature>
<gene>
    <name evidence="3" type="ORF">A11A3_01732</name>
</gene>
<name>L0WFC8_9GAMM</name>
<dbReference type="InterPro" id="IPR032710">
    <property type="entry name" value="NTF2-like_dom_sf"/>
</dbReference>
<dbReference type="PROSITE" id="PS51257">
    <property type="entry name" value="PROKAR_LIPOPROTEIN"/>
    <property type="match status" value="1"/>
</dbReference>
<dbReference type="EMBL" id="AMRJ01000002">
    <property type="protein sequence ID" value="EKF75553.1"/>
    <property type="molecule type" value="Genomic_DNA"/>
</dbReference>
<dbReference type="Proteomes" id="UP000010164">
    <property type="component" value="Unassembled WGS sequence"/>
</dbReference>
<dbReference type="Pfam" id="PF12680">
    <property type="entry name" value="SnoaL_2"/>
    <property type="match status" value="1"/>
</dbReference>
<keyword evidence="4" id="KW-1185">Reference proteome</keyword>
<dbReference type="SUPFAM" id="SSF54427">
    <property type="entry name" value="NTF2-like"/>
    <property type="match status" value="1"/>
</dbReference>
<dbReference type="PATRIC" id="fig|1177179.3.peg.339"/>
<evidence type="ECO:0000259" key="2">
    <source>
        <dbReference type="Pfam" id="PF12680"/>
    </source>
</evidence>
<evidence type="ECO:0000313" key="3">
    <source>
        <dbReference type="EMBL" id="EKF75553.1"/>
    </source>
</evidence>
<sequence>MKPISLLWLLMSFCLLGGCSSAPRGPYGYTDQYLQADQSAKGAVQPDDATVQAYLALFSPLNEAYIKAHIKQVFAPALYFNDTLSTLRDRDALEQYLIKTSQQLDEMSLTPLRILRDGDSVFIMWKMEARFTLLGTQRLSRTIGISQLRFNDQGQVIFQQDFWDSSQGLDQHLPVIGPMTRWLREH</sequence>
<accession>L0WFC8</accession>
<dbReference type="eggNOG" id="COG4319">
    <property type="taxonomic scope" value="Bacteria"/>
</dbReference>
<dbReference type="Gene3D" id="3.10.450.50">
    <property type="match status" value="1"/>
</dbReference>
<dbReference type="STRING" id="1177179.A11A3_01732"/>
<evidence type="ECO:0000256" key="1">
    <source>
        <dbReference type="SAM" id="SignalP"/>
    </source>
</evidence>
<protein>
    <recommendedName>
        <fullName evidence="2">SnoaL-like domain-containing protein</fullName>
    </recommendedName>
</protein>
<feature type="chain" id="PRO_5003947947" description="SnoaL-like domain-containing protein" evidence="1">
    <location>
        <begin position="25"/>
        <end position="186"/>
    </location>
</feature>
<organism evidence="3 4">
    <name type="scientific">Alcanivorax hongdengensis A-11-3</name>
    <dbReference type="NCBI Taxonomy" id="1177179"/>
    <lineage>
        <taxon>Bacteria</taxon>
        <taxon>Pseudomonadati</taxon>
        <taxon>Pseudomonadota</taxon>
        <taxon>Gammaproteobacteria</taxon>
        <taxon>Oceanospirillales</taxon>
        <taxon>Alcanivoracaceae</taxon>
        <taxon>Alcanivorax</taxon>
    </lineage>
</organism>
<dbReference type="AlphaFoldDB" id="L0WFC8"/>
<proteinExistence type="predicted"/>
<dbReference type="InterPro" id="IPR037401">
    <property type="entry name" value="SnoaL-like"/>
</dbReference>
<comment type="caution">
    <text evidence="3">The sequence shown here is derived from an EMBL/GenBank/DDBJ whole genome shotgun (WGS) entry which is preliminary data.</text>
</comment>
<evidence type="ECO:0000313" key="4">
    <source>
        <dbReference type="Proteomes" id="UP000010164"/>
    </source>
</evidence>
<feature type="signal peptide" evidence="1">
    <location>
        <begin position="1"/>
        <end position="24"/>
    </location>
</feature>